<dbReference type="OrthoDB" id="5405057at2"/>
<evidence type="ECO:0000259" key="1">
    <source>
        <dbReference type="Pfam" id="PF13579"/>
    </source>
</evidence>
<dbReference type="AlphaFoldDB" id="F2NJS1"/>
<keyword evidence="3" id="KW-1185">Reference proteome</keyword>
<dbReference type="RefSeq" id="WP_013706835.1">
    <property type="nucleotide sequence ID" value="NC_015388.1"/>
</dbReference>
<dbReference type="PANTHER" id="PTHR45947">
    <property type="entry name" value="SULFOQUINOVOSYL TRANSFERASE SQD2"/>
    <property type="match status" value="1"/>
</dbReference>
<accession>F2NJS1</accession>
<name>F2NJS1_DESAR</name>
<dbReference type="Gene3D" id="3.40.50.2000">
    <property type="entry name" value="Glycogen Phosphorylase B"/>
    <property type="match status" value="2"/>
</dbReference>
<dbReference type="EMBL" id="CP002629">
    <property type="protein sequence ID" value="AEB09726.1"/>
    <property type="molecule type" value="Genomic_DNA"/>
</dbReference>
<proteinExistence type="predicted"/>
<organism evidence="2 3">
    <name type="scientific">Desulfobacca acetoxidans (strain ATCC 700848 / DSM 11109 / ASRB2)</name>
    <dbReference type="NCBI Taxonomy" id="880072"/>
    <lineage>
        <taxon>Bacteria</taxon>
        <taxon>Pseudomonadati</taxon>
        <taxon>Thermodesulfobacteriota</taxon>
        <taxon>Desulfobaccia</taxon>
        <taxon>Desulfobaccales</taxon>
        <taxon>Desulfobaccaceae</taxon>
        <taxon>Desulfobacca</taxon>
    </lineage>
</organism>
<dbReference type="Pfam" id="PF13692">
    <property type="entry name" value="Glyco_trans_1_4"/>
    <property type="match status" value="1"/>
</dbReference>
<sequence length="371" mass="42279">MKVLCVQKRAGKAGAQVCLAKTVRTLRKLSIDVKVLMGERGWLTDRLTEMDALAGISPFPSFRSPLSKWVKIGRLADYVKEVWQHQGPFQLIHANDIWEALLAEWLAKRWQVPWLMHLRTLPTQPLYLKYHGDRAQAVIAVSPLIHETVRQWPHKRLAYIPEGLDEEDWLPVKNEECPFPQQIGVIGHDGELKGWRDLAAAMQRVQKSGGQLPIRITFFGKAEISSQLVLRHMLPVELDVVFQGHVENNLNSLLRQQDLIVLPSRQESFGMAVIETIAAGIPLLASRTGIVPEIMGESSPWTFIPGDSDSLVRTWIHLSAVWPQRLAYLETWRKKVSNKFMISNNTMTLIKLYETSASQEDITSWQKQSLF</sequence>
<dbReference type="eggNOG" id="COG0438">
    <property type="taxonomic scope" value="Bacteria"/>
</dbReference>
<evidence type="ECO:0000313" key="2">
    <source>
        <dbReference type="EMBL" id="AEB09726.1"/>
    </source>
</evidence>
<feature type="domain" description="Glycosyltransferase subfamily 4-like N-terminal" evidence="1">
    <location>
        <begin position="14"/>
        <end position="161"/>
    </location>
</feature>
<dbReference type="PANTHER" id="PTHR45947:SF3">
    <property type="entry name" value="SULFOQUINOVOSYL TRANSFERASE SQD2"/>
    <property type="match status" value="1"/>
</dbReference>
<dbReference type="InterPro" id="IPR028098">
    <property type="entry name" value="Glyco_trans_4-like_N"/>
</dbReference>
<dbReference type="SUPFAM" id="SSF53756">
    <property type="entry name" value="UDP-Glycosyltransferase/glycogen phosphorylase"/>
    <property type="match status" value="1"/>
</dbReference>
<reference evidence="2 3" key="1">
    <citation type="journal article" date="2011" name="Stand. Genomic Sci.">
        <title>Complete genome sequence of the acetate-degrading sulfate reducer Desulfobacca acetoxidans type strain (ASRB2).</title>
        <authorList>
            <person name="Goker M."/>
            <person name="Teshima H."/>
            <person name="Lapidus A."/>
            <person name="Nolan M."/>
            <person name="Lucas S."/>
            <person name="Hammon N."/>
            <person name="Deshpande S."/>
            <person name="Cheng J.F."/>
            <person name="Tapia R."/>
            <person name="Han C."/>
            <person name="Goodwin L."/>
            <person name="Pitluck S."/>
            <person name="Huntemann M."/>
            <person name="Liolios K."/>
            <person name="Ivanova N."/>
            <person name="Pagani I."/>
            <person name="Mavromatis K."/>
            <person name="Ovchinikova G."/>
            <person name="Pati A."/>
            <person name="Chen A."/>
            <person name="Palaniappan K."/>
            <person name="Land M."/>
            <person name="Hauser L."/>
            <person name="Brambilla E.M."/>
            <person name="Rohde M."/>
            <person name="Spring S."/>
            <person name="Detter J.C."/>
            <person name="Woyke T."/>
            <person name="Bristow J."/>
            <person name="Eisen J.A."/>
            <person name="Markowitz V."/>
            <person name="Hugenholtz P."/>
            <person name="Kyrpides N.C."/>
            <person name="Klenk H.P."/>
        </authorList>
    </citation>
    <scope>NUCLEOTIDE SEQUENCE [LARGE SCALE GENOMIC DNA]</scope>
    <source>
        <strain evidence="3">ATCC 700848 / DSM 11109 / ASRB2</strain>
    </source>
</reference>
<dbReference type="KEGG" id="dao:Desac_1888"/>
<dbReference type="CDD" id="cd03801">
    <property type="entry name" value="GT4_PimA-like"/>
    <property type="match status" value="1"/>
</dbReference>
<reference evidence="3" key="2">
    <citation type="submission" date="2011-03" db="EMBL/GenBank/DDBJ databases">
        <title>The complete genome of Desulfobacca acetoxidans DSM 11109.</title>
        <authorList>
            <consortium name="US DOE Joint Genome Institute (JGI-PGF)"/>
            <person name="Lucas S."/>
            <person name="Copeland A."/>
            <person name="Lapidus A."/>
            <person name="Bruce D."/>
            <person name="Goodwin L."/>
            <person name="Pitluck S."/>
            <person name="Peters L."/>
            <person name="Kyrpides N."/>
            <person name="Mavromatis K."/>
            <person name="Ivanova N."/>
            <person name="Ovchinnikova G."/>
            <person name="Teshima H."/>
            <person name="Detter J.C."/>
            <person name="Han C."/>
            <person name="Land M."/>
            <person name="Hauser L."/>
            <person name="Markowitz V."/>
            <person name="Cheng J.-F."/>
            <person name="Hugenholtz P."/>
            <person name="Woyke T."/>
            <person name="Wu D."/>
            <person name="Spring S."/>
            <person name="Schueler E."/>
            <person name="Brambilla E."/>
            <person name="Klenk H.-P."/>
            <person name="Eisen J.A."/>
        </authorList>
    </citation>
    <scope>NUCLEOTIDE SEQUENCE [LARGE SCALE GENOMIC DNA]</scope>
    <source>
        <strain evidence="3">ATCC 700848 / DSM 11109 / ASRB2</strain>
    </source>
</reference>
<dbReference type="GO" id="GO:0016757">
    <property type="term" value="F:glycosyltransferase activity"/>
    <property type="evidence" value="ECO:0007669"/>
    <property type="project" value="UniProtKB-ARBA"/>
</dbReference>
<dbReference type="InterPro" id="IPR050194">
    <property type="entry name" value="Glycosyltransferase_grp1"/>
</dbReference>
<dbReference type="Pfam" id="PF13579">
    <property type="entry name" value="Glyco_trans_4_4"/>
    <property type="match status" value="1"/>
</dbReference>
<keyword evidence="2" id="KW-0808">Transferase</keyword>
<dbReference type="STRING" id="880072.Desac_1888"/>
<protein>
    <submittedName>
        <fullName evidence="2">Glycosyl transferase group 1</fullName>
    </submittedName>
</protein>
<gene>
    <name evidence="2" type="ordered locus">Desac_1888</name>
</gene>
<dbReference type="eggNOG" id="COG0297">
    <property type="taxonomic scope" value="Bacteria"/>
</dbReference>
<evidence type="ECO:0000313" key="3">
    <source>
        <dbReference type="Proteomes" id="UP000000483"/>
    </source>
</evidence>
<dbReference type="Proteomes" id="UP000000483">
    <property type="component" value="Chromosome"/>
</dbReference>
<dbReference type="HOGENOM" id="CLU_791800_0_0_7"/>